<comment type="caution">
    <text evidence="2">The sequence shown here is derived from an EMBL/GenBank/DDBJ whole genome shotgun (WGS) entry which is preliminary data.</text>
</comment>
<accession>A0A1F4U3E5</accession>
<evidence type="ECO:0000313" key="2">
    <source>
        <dbReference type="EMBL" id="OGC39432.1"/>
    </source>
</evidence>
<organism evidence="2 3">
    <name type="scientific">candidate division WOR-1 bacterium RIFOXYC2_FULL_46_14</name>
    <dbReference type="NCBI Taxonomy" id="1802587"/>
    <lineage>
        <taxon>Bacteria</taxon>
        <taxon>Bacillati</taxon>
        <taxon>Saganbacteria</taxon>
    </lineage>
</organism>
<feature type="transmembrane region" description="Helical" evidence="1">
    <location>
        <begin position="266"/>
        <end position="283"/>
    </location>
</feature>
<keyword evidence="1" id="KW-0812">Transmembrane</keyword>
<evidence type="ECO:0000313" key="3">
    <source>
        <dbReference type="Proteomes" id="UP000179242"/>
    </source>
</evidence>
<evidence type="ECO:0000256" key="1">
    <source>
        <dbReference type="SAM" id="Phobius"/>
    </source>
</evidence>
<dbReference type="AlphaFoldDB" id="A0A1F4U3E5"/>
<name>A0A1F4U3E5_UNCSA</name>
<sequence>MNNIIQKINNNIFRDFLSVLDSNRVKEKDKSPEYLQWLDEEMVDMVKEFASQEKLLDSCFIKQLNCAFNTDRFDLLIKKWLVDYFVSLFSLFDSYSNETENSLNIEDNPGNRFAYNRYRSKFNRIARVNWLPRKGILSRVLCIVLMALRIVISSVKTGVNVKPLKKHYKVMRETLWGLYDRGSYFYDNFMIDGEIIKDEYLLLFSRGVSPDVTRLKAYNDAKKSPYSLFVLAKLPVSVAIIFFRIIPKYIVAGSLVMFREIKSVDFSLYFSLFAFFCTKAIPYEKVFSNFMATSELGHNYYSASHIPEAIVCQNYGTKYYLMHWSDNSTHGNRYVSAFLACDKYFLWGDAHIQGHEGRRDILCPIGYVFKNFIIKATGERDKIVKKIGIREGSKIVSFFDESFGGDSGMLEDHHLNLWKAALELARHNPAIAVIIKPKIDVKYFEKHSRYSKQGLNEFAEIYANIKQCANATVIPPAEWSFIEIIAISDVVVTQGMTSSATIALICGKEGLYFHQSYYYHPFVEKFKDQLVFDDPEKLISAIDDILSGRQSPKKQISPEILREYDASSDIAAIDRFRNVLAGVR</sequence>
<keyword evidence="1" id="KW-0472">Membrane</keyword>
<dbReference type="EMBL" id="MEUJ01000008">
    <property type="protein sequence ID" value="OGC39432.1"/>
    <property type="molecule type" value="Genomic_DNA"/>
</dbReference>
<feature type="transmembrane region" description="Helical" evidence="1">
    <location>
        <begin position="226"/>
        <end position="246"/>
    </location>
</feature>
<keyword evidence="1" id="KW-1133">Transmembrane helix</keyword>
<dbReference type="Proteomes" id="UP000179242">
    <property type="component" value="Unassembled WGS sequence"/>
</dbReference>
<gene>
    <name evidence="2" type="ORF">A2438_07695</name>
</gene>
<proteinExistence type="predicted"/>
<feature type="transmembrane region" description="Helical" evidence="1">
    <location>
        <begin position="136"/>
        <end position="155"/>
    </location>
</feature>
<protein>
    <submittedName>
        <fullName evidence="2">Uncharacterized protein</fullName>
    </submittedName>
</protein>
<reference evidence="2 3" key="1">
    <citation type="journal article" date="2016" name="Nat. Commun.">
        <title>Thousands of microbial genomes shed light on interconnected biogeochemical processes in an aquifer system.</title>
        <authorList>
            <person name="Anantharaman K."/>
            <person name="Brown C.T."/>
            <person name="Hug L.A."/>
            <person name="Sharon I."/>
            <person name="Castelle C.J."/>
            <person name="Probst A.J."/>
            <person name="Thomas B.C."/>
            <person name="Singh A."/>
            <person name="Wilkins M.J."/>
            <person name="Karaoz U."/>
            <person name="Brodie E.L."/>
            <person name="Williams K.H."/>
            <person name="Hubbard S.S."/>
            <person name="Banfield J.F."/>
        </authorList>
    </citation>
    <scope>NUCLEOTIDE SEQUENCE [LARGE SCALE GENOMIC DNA]</scope>
</reference>